<dbReference type="VEuPathDB" id="FungiDB:CH63R_08748"/>
<evidence type="ECO:0000313" key="5">
    <source>
        <dbReference type="Proteomes" id="UP000092177"/>
    </source>
</evidence>
<accession>H1VJB5</accession>
<dbReference type="HOGENOM" id="CLU_2277307_0_0_1"/>
<dbReference type="GeneID" id="28867829"/>
<reference evidence="5" key="4">
    <citation type="journal article" date="2017" name="BMC Genomics">
        <title>Gapless genome assembly of Colletotrichum higginsianum reveals chromosome structure and association of transposable elements with secondary metabolite gene clusters.</title>
        <authorList>
            <person name="Dallery J.-F."/>
            <person name="Lapalu N."/>
            <person name="Zampounis A."/>
            <person name="Pigne S."/>
            <person name="Luyten I."/>
            <person name="Amselem J."/>
            <person name="Wittenberg A.H.J."/>
            <person name="Zhou S."/>
            <person name="de Queiroz M.V."/>
            <person name="Robin G.P."/>
            <person name="Auger A."/>
            <person name="Hainaut M."/>
            <person name="Henrissat B."/>
            <person name="Kim K.-T."/>
            <person name="Lee Y.-H."/>
            <person name="Lespinet O."/>
            <person name="Schwartz D.C."/>
            <person name="Thon M.R."/>
            <person name="O'Connell R.J."/>
        </authorList>
    </citation>
    <scope>NUCLEOTIDE SEQUENCE [LARGE SCALE GENOMIC DNA]</scope>
    <source>
        <strain evidence="5">IMI 349063</strain>
    </source>
</reference>
<protein>
    <submittedName>
        <fullName evidence="2">Uncharacterized protein</fullName>
    </submittedName>
</protein>
<dbReference type="EMBL" id="LTAN01000006">
    <property type="protein sequence ID" value="OBR07227.1"/>
    <property type="molecule type" value="Genomic_DNA"/>
</dbReference>
<feature type="region of interest" description="Disordered" evidence="1">
    <location>
        <begin position="1"/>
        <end position="33"/>
    </location>
</feature>
<sequence length="102" mass="11189">MNNRQRLTLPPPLGLGWSSQNSPSRRLAYHTSGSPEAAAVDRLLAEELDAYSVSWPVTGLSVVTGGRRDQDEDQNQNQNQNQNQIWTPSRWIVTGCLGEAAG</sequence>
<evidence type="ECO:0000313" key="4">
    <source>
        <dbReference type="Proteomes" id="UP000007174"/>
    </source>
</evidence>
<evidence type="ECO:0000313" key="2">
    <source>
        <dbReference type="EMBL" id="CCF40318.1"/>
    </source>
</evidence>
<proteinExistence type="predicted"/>
<reference evidence="4" key="2">
    <citation type="journal article" date="2012" name="Nat. Genet.">
        <title>Lifestyle transitions in plant pathogenic Colletotrichum fungi deciphered by genome and transcriptome analyses.</title>
        <authorList>
            <person name="O'Connell R.J."/>
            <person name="Thon M.R."/>
            <person name="Hacquard S."/>
            <person name="Amyotte S.G."/>
            <person name="Kleemann J."/>
            <person name="Torres M.F."/>
            <person name="Damm U."/>
            <person name="Buiate E.A."/>
            <person name="Epstein L."/>
            <person name="Alkan N."/>
            <person name="Altmueller J."/>
            <person name="Alvarado-Balderrama L."/>
            <person name="Bauser C.A."/>
            <person name="Becker C."/>
            <person name="Birren B.W."/>
            <person name="Chen Z."/>
            <person name="Choi J."/>
            <person name="Crouch J.A."/>
            <person name="Duvick J.P."/>
            <person name="Farman M.A."/>
            <person name="Gan P."/>
            <person name="Heiman D."/>
            <person name="Henrissat B."/>
            <person name="Howard R.J."/>
            <person name="Kabbage M."/>
            <person name="Koch C."/>
            <person name="Kracher B."/>
            <person name="Kubo Y."/>
            <person name="Law A.D."/>
            <person name="Lebrun M.-H."/>
            <person name="Lee Y.-H."/>
            <person name="Miyara I."/>
            <person name="Moore N."/>
            <person name="Neumann U."/>
            <person name="Nordstroem K."/>
            <person name="Panaccione D.G."/>
            <person name="Panstruga R."/>
            <person name="Place M."/>
            <person name="Proctor R.H."/>
            <person name="Prusky D."/>
            <person name="Rech G."/>
            <person name="Reinhardt R."/>
            <person name="Rollins J.A."/>
            <person name="Rounsley S."/>
            <person name="Schardl C.L."/>
            <person name="Schwartz D.C."/>
            <person name="Shenoy N."/>
            <person name="Shirasu K."/>
            <person name="Sikhakolli U.R."/>
            <person name="Stueber K."/>
            <person name="Sukno S.A."/>
            <person name="Sweigard J.A."/>
            <person name="Takano Y."/>
            <person name="Takahara H."/>
            <person name="Trail F."/>
            <person name="van der Does H.C."/>
            <person name="Voll L.M."/>
            <person name="Will I."/>
            <person name="Young S."/>
            <person name="Zeng Q."/>
            <person name="Zhang J."/>
            <person name="Zhou S."/>
            <person name="Dickman M.B."/>
            <person name="Schulze-Lefert P."/>
            <person name="Ver Loren van Themaat E."/>
            <person name="Ma L.-J."/>
            <person name="Vaillancourt L.J."/>
        </authorList>
    </citation>
    <scope>NUCLEOTIDE SEQUENCE [LARGE SCALE GENOMIC DNA]</scope>
    <source>
        <strain evidence="4">IMI 349063</strain>
    </source>
</reference>
<dbReference type="KEGG" id="chig:CH63R_08748"/>
<dbReference type="AlphaFoldDB" id="H1VJB5"/>
<reference evidence="3" key="3">
    <citation type="submission" date="2016-02" db="EMBL/GenBank/DDBJ databases">
        <title>Resequencing and annotation of the Colletotrichum higginsianum genome.</title>
        <authorList>
            <person name="O'Connell R."/>
            <person name="Zambounis A."/>
            <person name="Thon M."/>
            <person name="Dallery J.-F."/>
        </authorList>
    </citation>
    <scope>NUCLEOTIDE SEQUENCE [LARGE SCALE GENOMIC DNA]</scope>
    <source>
        <strain evidence="3">IMI 349063</strain>
    </source>
</reference>
<organism evidence="2 4">
    <name type="scientific">Colletotrichum higginsianum (strain IMI 349063)</name>
    <name type="common">Crucifer anthracnose fungus</name>
    <dbReference type="NCBI Taxonomy" id="759273"/>
    <lineage>
        <taxon>Eukaryota</taxon>
        <taxon>Fungi</taxon>
        <taxon>Dikarya</taxon>
        <taxon>Ascomycota</taxon>
        <taxon>Pezizomycotina</taxon>
        <taxon>Sordariomycetes</taxon>
        <taxon>Hypocreomycetidae</taxon>
        <taxon>Glomerellales</taxon>
        <taxon>Glomerellaceae</taxon>
        <taxon>Colletotrichum</taxon>
        <taxon>Colletotrichum destructivum species complex</taxon>
    </lineage>
</organism>
<dbReference type="EMBL" id="CACQ02004006">
    <property type="protein sequence ID" value="CCF40318.1"/>
    <property type="molecule type" value="Genomic_DNA"/>
</dbReference>
<name>H1VJB5_COLHI</name>
<evidence type="ECO:0000256" key="1">
    <source>
        <dbReference type="SAM" id="MobiDB-lite"/>
    </source>
</evidence>
<keyword evidence="5" id="KW-1185">Reference proteome</keyword>
<dbReference type="RefSeq" id="XP_018155745.1">
    <property type="nucleotide sequence ID" value="XM_018303722.1"/>
</dbReference>
<evidence type="ECO:0000313" key="3">
    <source>
        <dbReference type="EMBL" id="OBR07227.1"/>
    </source>
</evidence>
<dbReference type="Proteomes" id="UP000092177">
    <property type="component" value="Chromosome 6"/>
</dbReference>
<gene>
    <name evidence="2" type="ORF">CH063_10917</name>
    <name evidence="3" type="ORF">CH63R_08748</name>
</gene>
<dbReference type="Proteomes" id="UP000007174">
    <property type="component" value="Unassembled WGS sequence"/>
</dbReference>
<reference evidence="2" key="1">
    <citation type="submission" date="2011-12" db="EMBL/GenBank/DDBJ databases">
        <title>The genome sequence of Colletotrichum higginsianum IMI 34906.</title>
        <authorList>
            <person name="Ma L.-J."/>
            <person name="O'Connell R."/>
            <person name="van Themaat E.V.L."/>
            <person name="Stueber K."/>
            <person name="Young S.K."/>
            <person name="Zeng Q."/>
            <person name="Gargeya S."/>
            <person name="Fitzgerald M."/>
            <person name="Haas B."/>
            <person name="Abouelleil A."/>
            <person name="Alvarado L."/>
            <person name="Arachchi H.M."/>
            <person name="Berlin A."/>
            <person name="Chapman S.B."/>
            <person name="Gearin G."/>
            <person name="Goldberg J."/>
            <person name="Griggs A."/>
            <person name="Gujja S."/>
            <person name="Hansen M."/>
            <person name="Heiman D."/>
            <person name="Howarth C."/>
            <person name="Larimer J."/>
            <person name="Lui A."/>
            <person name="MacDonald P.J.P."/>
            <person name="McCowen C."/>
            <person name="Montmayeur A."/>
            <person name="Murphy C."/>
            <person name="Neiman D."/>
            <person name="Pearson M."/>
            <person name="Priest M."/>
            <person name="Roberts A."/>
            <person name="Saif S."/>
            <person name="Shea T."/>
            <person name="Sisk P."/>
            <person name="Stolte C."/>
            <person name="Sykes S."/>
            <person name="Wortman J."/>
            <person name="Nusbaum C."/>
            <person name="Birren B."/>
        </authorList>
    </citation>
    <scope>NUCLEOTIDE SEQUENCE</scope>
    <source>
        <strain evidence="2">IMI 349063</strain>
    </source>
</reference>
<feature type="compositionally biased region" description="Low complexity" evidence="1">
    <location>
        <begin position="75"/>
        <end position="84"/>
    </location>
</feature>
<feature type="region of interest" description="Disordered" evidence="1">
    <location>
        <begin position="64"/>
        <end position="85"/>
    </location>
</feature>